<dbReference type="CDD" id="cd22150">
    <property type="entry name" value="F-box_CeFBXA-like"/>
    <property type="match status" value="1"/>
</dbReference>
<dbReference type="InterPro" id="IPR036047">
    <property type="entry name" value="F-box-like_dom_sf"/>
</dbReference>
<proteinExistence type="predicted"/>
<dbReference type="EMBL" id="PDUG01000005">
    <property type="protein sequence ID" value="PIC28892.1"/>
    <property type="molecule type" value="Genomic_DNA"/>
</dbReference>
<evidence type="ECO:0000313" key="3">
    <source>
        <dbReference type="Proteomes" id="UP000230233"/>
    </source>
</evidence>
<organism evidence="2 3">
    <name type="scientific">Caenorhabditis nigoni</name>
    <dbReference type="NCBI Taxonomy" id="1611254"/>
    <lineage>
        <taxon>Eukaryota</taxon>
        <taxon>Metazoa</taxon>
        <taxon>Ecdysozoa</taxon>
        <taxon>Nematoda</taxon>
        <taxon>Chromadorea</taxon>
        <taxon>Rhabditida</taxon>
        <taxon>Rhabditina</taxon>
        <taxon>Rhabditomorpha</taxon>
        <taxon>Rhabditoidea</taxon>
        <taxon>Rhabditidae</taxon>
        <taxon>Peloderinae</taxon>
        <taxon>Caenorhabditis</taxon>
    </lineage>
</organism>
<reference evidence="3" key="1">
    <citation type="submission" date="2017-10" db="EMBL/GenBank/DDBJ databases">
        <title>Rapid genome shrinkage in a self-fertile nematode reveals novel sperm competition proteins.</title>
        <authorList>
            <person name="Yin D."/>
            <person name="Schwarz E.M."/>
            <person name="Thomas C.G."/>
            <person name="Felde R.L."/>
            <person name="Korf I.F."/>
            <person name="Cutter A.D."/>
            <person name="Schartner C.M."/>
            <person name="Ralston E.J."/>
            <person name="Meyer B.J."/>
            <person name="Haag E.S."/>
        </authorList>
    </citation>
    <scope>NUCLEOTIDE SEQUENCE [LARGE SCALE GENOMIC DNA]</scope>
    <source>
        <strain evidence="3">JU1422</strain>
    </source>
</reference>
<name>A0A2G5TNR7_9PELO</name>
<dbReference type="SUPFAM" id="SSF81383">
    <property type="entry name" value="F-box domain"/>
    <property type="match status" value="1"/>
</dbReference>
<protein>
    <recommendedName>
        <fullName evidence="1">F-box domain-containing protein</fullName>
    </recommendedName>
</protein>
<dbReference type="Proteomes" id="UP000230233">
    <property type="component" value="Chromosome V"/>
</dbReference>
<keyword evidence="3" id="KW-1185">Reference proteome</keyword>
<dbReference type="InterPro" id="IPR040161">
    <property type="entry name" value="FB224"/>
</dbReference>
<dbReference type="GO" id="GO:0045087">
    <property type="term" value="P:innate immune response"/>
    <property type="evidence" value="ECO:0007669"/>
    <property type="project" value="TreeGrafter"/>
</dbReference>
<dbReference type="InterPro" id="IPR002900">
    <property type="entry name" value="DUF38/FTH_CAE_spp"/>
</dbReference>
<feature type="domain" description="F-box" evidence="1">
    <location>
        <begin position="34"/>
        <end position="83"/>
    </location>
</feature>
<dbReference type="AlphaFoldDB" id="A0A2G5TNR7"/>
<dbReference type="PANTHER" id="PTHR23015">
    <property type="entry name" value="UNCHARACTERIZED C.ELEGANS PROTEIN"/>
    <property type="match status" value="1"/>
</dbReference>
<sequence length="428" mass="49782">MLKALISLSQYNAKDNSWFKRKISFSQFFFSNMTISLTDIPENVLADIFRKCDFLSIFVLRKVCHQFRNFIDDVKPCTDIKSIEVNVGIKKIILRINSYNVRGSAYVKYEDHPKGCVVSYHKQGMKLPPPAPELPPVPTHSRLKLKECIHEGVEVMTAFSKDFEAVIGAQRSKIEFFRVHLVCLRRPECPTRNSPMTRSNVFSKADRKTFGSVIPYTMFSNFDTPESFTLRVLNELERTLQSHKQLLRVENFFMEVIQCKQLLQILPHIDSQYLKSIEISSPKIYPTEELKMDKLVTLDQWRQARKLELRSFYVSTPIINFLHFNSAEVNIDSVCCEDLKTMQQAFISSEKFKRFKIAYNNFEGRENLVKTFGEAETNGKWYFWIFPIPGSENVLFLNVILCHPHTICFTRCPESTPPQKGCVNCHYT</sequence>
<comment type="caution">
    <text evidence="2">The sequence shown here is derived from an EMBL/GenBank/DDBJ whole genome shotgun (WGS) entry which is preliminary data.</text>
</comment>
<accession>A0A2G5TNR7</accession>
<dbReference type="PANTHER" id="PTHR23015:SF4">
    <property type="entry name" value="DUF38 DOMAIN-CONTAINING PROTEIN-RELATED"/>
    <property type="match status" value="1"/>
</dbReference>
<dbReference type="Pfam" id="PF01827">
    <property type="entry name" value="FTH"/>
    <property type="match status" value="1"/>
</dbReference>
<dbReference type="PROSITE" id="PS50181">
    <property type="entry name" value="FBOX"/>
    <property type="match status" value="1"/>
</dbReference>
<evidence type="ECO:0000313" key="2">
    <source>
        <dbReference type="EMBL" id="PIC28892.1"/>
    </source>
</evidence>
<dbReference type="SMART" id="SM00256">
    <property type="entry name" value="FBOX"/>
    <property type="match status" value="1"/>
</dbReference>
<gene>
    <name evidence="2" type="primary">Cnig_chr_V.g20669</name>
    <name evidence="2" type="ORF">B9Z55_020669</name>
</gene>
<evidence type="ECO:0000259" key="1">
    <source>
        <dbReference type="PROSITE" id="PS50181"/>
    </source>
</evidence>
<dbReference type="InterPro" id="IPR001810">
    <property type="entry name" value="F-box_dom"/>
</dbReference>
<dbReference type="Pfam" id="PF00646">
    <property type="entry name" value="F-box"/>
    <property type="match status" value="1"/>
</dbReference>